<evidence type="ECO:0000313" key="3">
    <source>
        <dbReference type="EMBL" id="BEG99221.1"/>
    </source>
</evidence>
<dbReference type="Gene3D" id="3.30.70.360">
    <property type="match status" value="1"/>
</dbReference>
<dbReference type="CDD" id="cd05666">
    <property type="entry name" value="M20_Acy1-like"/>
    <property type="match status" value="1"/>
</dbReference>
<dbReference type="PANTHER" id="PTHR11014">
    <property type="entry name" value="PEPTIDASE M20 FAMILY MEMBER"/>
    <property type="match status" value="1"/>
</dbReference>
<dbReference type="InterPro" id="IPR011650">
    <property type="entry name" value="Peptidase_M20_dimer"/>
</dbReference>
<evidence type="ECO:0000313" key="4">
    <source>
        <dbReference type="Proteomes" id="UP001496674"/>
    </source>
</evidence>
<sequence>MMNIKHNDMNKRIIEGVNALHSQMKEWMSHLHQHPELALQENESAKYLAEKLRLWGYDVAEGIGKTGIVASMTVGTGKNVIGLRADFDALPIQEINDLPYKSKIEGKSHLCGHDGHSTMLLGAAKYLSETRNFNGTVRLIFQPAEETMEGGPAMIADGLFERFPVDAVYAIHNMPGLAFGKLHFRENEMMAAVDNWEIELTGKGSHGSMPELSIDPVVCGSSLVMALQTIVSRNVSPWQNSVITVGAFLAGNAGNVVPQTAVLRLSIRNMEPELRKMVLNKIRSITKAQAEAFNCQYEIREGIPGAVLVNTPENTRWAADVARKTLGDDQVVYPVHPYMGSEDFSFMLQKKPGTYCMLGSGEGFMVHHPQYVFNQDILPIGAAYWVALTEEYLK</sequence>
<dbReference type="SUPFAM" id="SSF53187">
    <property type="entry name" value="Zn-dependent exopeptidases"/>
    <property type="match status" value="1"/>
</dbReference>
<dbReference type="Proteomes" id="UP001496674">
    <property type="component" value="Chromosome"/>
</dbReference>
<organism evidence="3 4">
    <name type="scientific">Bacteroides sedimenti</name>
    <dbReference type="NCBI Taxonomy" id="2136147"/>
    <lineage>
        <taxon>Bacteria</taxon>
        <taxon>Pseudomonadati</taxon>
        <taxon>Bacteroidota</taxon>
        <taxon>Bacteroidia</taxon>
        <taxon>Bacteroidales</taxon>
        <taxon>Bacteroidaceae</taxon>
        <taxon>Bacteroides</taxon>
    </lineage>
</organism>
<accession>A0ABM8IB45</accession>
<proteinExistence type="predicted"/>
<dbReference type="PIRSF" id="PIRSF005962">
    <property type="entry name" value="Pept_M20D_amidohydro"/>
    <property type="match status" value="1"/>
</dbReference>
<dbReference type="InterPro" id="IPR036264">
    <property type="entry name" value="Bact_exopeptidase_dim_dom"/>
</dbReference>
<protein>
    <submittedName>
        <fullName evidence="3">Hydrolase</fullName>
    </submittedName>
</protein>
<gene>
    <name evidence="3" type="ORF">BSYN_14860</name>
</gene>
<reference evidence="3 4" key="1">
    <citation type="submission" date="2023-04" db="EMBL/GenBank/DDBJ databases">
        <title>Draft genome sequence of acteroides sedimenti strain YN3PY1.</title>
        <authorList>
            <person name="Yoshida N."/>
        </authorList>
    </citation>
    <scope>NUCLEOTIDE SEQUENCE [LARGE SCALE GENOMIC DNA]</scope>
    <source>
        <strain evidence="3 4">YN3PY1</strain>
    </source>
</reference>
<dbReference type="InterPro" id="IPR002933">
    <property type="entry name" value="Peptidase_M20"/>
</dbReference>
<feature type="domain" description="Peptidase M20 dimerisation" evidence="2">
    <location>
        <begin position="196"/>
        <end position="291"/>
    </location>
</feature>
<dbReference type="NCBIfam" id="TIGR01891">
    <property type="entry name" value="amidohydrolases"/>
    <property type="match status" value="1"/>
</dbReference>
<evidence type="ECO:0000259" key="2">
    <source>
        <dbReference type="Pfam" id="PF07687"/>
    </source>
</evidence>
<evidence type="ECO:0000256" key="1">
    <source>
        <dbReference type="ARBA" id="ARBA00022801"/>
    </source>
</evidence>
<name>A0ABM8IB45_9BACE</name>
<dbReference type="EMBL" id="AP028055">
    <property type="protein sequence ID" value="BEG99221.1"/>
    <property type="molecule type" value="Genomic_DNA"/>
</dbReference>
<dbReference type="PANTHER" id="PTHR11014:SF63">
    <property type="entry name" value="METALLOPEPTIDASE, PUTATIVE (AFU_ORTHOLOGUE AFUA_6G09600)-RELATED"/>
    <property type="match status" value="1"/>
</dbReference>
<dbReference type="Pfam" id="PF01546">
    <property type="entry name" value="Peptidase_M20"/>
    <property type="match status" value="1"/>
</dbReference>
<keyword evidence="1 3" id="KW-0378">Hydrolase</keyword>
<keyword evidence="4" id="KW-1185">Reference proteome</keyword>
<dbReference type="GO" id="GO:0016787">
    <property type="term" value="F:hydrolase activity"/>
    <property type="evidence" value="ECO:0007669"/>
    <property type="project" value="UniProtKB-KW"/>
</dbReference>
<dbReference type="InterPro" id="IPR017439">
    <property type="entry name" value="Amidohydrolase"/>
</dbReference>
<dbReference type="Gene3D" id="3.40.630.10">
    <property type="entry name" value="Zn peptidases"/>
    <property type="match status" value="1"/>
</dbReference>
<dbReference type="Pfam" id="PF07687">
    <property type="entry name" value="M20_dimer"/>
    <property type="match status" value="1"/>
</dbReference>
<dbReference type="SUPFAM" id="SSF55031">
    <property type="entry name" value="Bacterial exopeptidase dimerisation domain"/>
    <property type="match status" value="1"/>
</dbReference>